<dbReference type="Proteomes" id="UP000663992">
    <property type="component" value="Unassembled WGS sequence"/>
</dbReference>
<organism evidence="1 2">
    <name type="scientific">Bowmanella yangjiangensis</name>
    <dbReference type="NCBI Taxonomy" id="2811230"/>
    <lineage>
        <taxon>Bacteria</taxon>
        <taxon>Pseudomonadati</taxon>
        <taxon>Pseudomonadota</taxon>
        <taxon>Gammaproteobacteria</taxon>
        <taxon>Alteromonadales</taxon>
        <taxon>Alteromonadaceae</taxon>
        <taxon>Bowmanella</taxon>
    </lineage>
</organism>
<evidence type="ECO:0000313" key="2">
    <source>
        <dbReference type="Proteomes" id="UP000663992"/>
    </source>
</evidence>
<comment type="caution">
    <text evidence="1">The sequence shown here is derived from an EMBL/GenBank/DDBJ whole genome shotgun (WGS) entry which is preliminary data.</text>
</comment>
<dbReference type="RefSeq" id="WP_206593126.1">
    <property type="nucleotide sequence ID" value="NZ_JAFKCS010000003.1"/>
</dbReference>
<dbReference type="EMBL" id="JAFKCS010000003">
    <property type="protein sequence ID" value="MBN7819312.1"/>
    <property type="molecule type" value="Genomic_DNA"/>
</dbReference>
<accession>A0ABS3CQD2</accession>
<keyword evidence="2" id="KW-1185">Reference proteome</keyword>
<proteinExistence type="predicted"/>
<gene>
    <name evidence="1" type="ORF">J0A65_05510</name>
</gene>
<protein>
    <submittedName>
        <fullName evidence="1">Uncharacterized protein</fullName>
    </submittedName>
</protein>
<reference evidence="1 2" key="1">
    <citation type="submission" date="2021-03" db="EMBL/GenBank/DDBJ databases">
        <title>novel species isolated from a fishpond in China.</title>
        <authorList>
            <person name="Lu H."/>
            <person name="Cai Z."/>
        </authorList>
    </citation>
    <scope>NUCLEOTIDE SEQUENCE [LARGE SCALE GENOMIC DNA]</scope>
    <source>
        <strain evidence="1 2">Y57</strain>
    </source>
</reference>
<name>A0ABS3CQD2_9ALTE</name>
<evidence type="ECO:0000313" key="1">
    <source>
        <dbReference type="EMBL" id="MBN7819312.1"/>
    </source>
</evidence>
<sequence>MCFTVQALPEQCLQDPTRTLPCPHLIYKQVNTVDAQAKAAKQLICVCLSDFADLQLPAATDAQQISQKMRLKSLAAQLNISEQALLQAIRY</sequence>